<dbReference type="InterPro" id="IPR046347">
    <property type="entry name" value="bZIP_sf"/>
</dbReference>
<dbReference type="InParanoid" id="A0A1Y2AJY5"/>
<dbReference type="Pfam" id="PF07716">
    <property type="entry name" value="bZIP_2"/>
    <property type="match status" value="1"/>
</dbReference>
<dbReference type="AlphaFoldDB" id="A0A1Y2AJY5"/>
<sequence>MDYDLLSSTFQSHGTTDAEHEAAAQEVVAHLENAEREAQAAGLASSSSSSHVIQDVVDNGQVQVENGGDSIEQQQQQQQIEQQQQHQQQQQQIEQQSQQHDTSSFQEHVELEDDGEYLPDNAGLRGKNGTLGLTEDEKKRRQKEQNRKAAEKSRGKRREEATTMEVTVQNLQDQNARLRAKLAVLAASRPNPSSDPTTIVEGSTSTPSAPAGTGIDLVYVGKLRQELLSAKRTLLDKEAQIARLRGDSTPSTNVDGIRMNMLQRNAELTQLSAEARSLEVMTAQLSAEKDELTRQARVVSDELDARKVLKAVGEGQVEEAGLGEGDADGIEEHAGQEGVDGTLLDVRWIDEAVRNYDHSAGIPSLQALEHSDLEAIGGSGDH</sequence>
<feature type="domain" description="BZIP" evidence="3">
    <location>
        <begin position="136"/>
        <end position="185"/>
    </location>
</feature>
<evidence type="ECO:0000256" key="2">
    <source>
        <dbReference type="SAM" id="MobiDB-lite"/>
    </source>
</evidence>
<evidence type="ECO:0000313" key="5">
    <source>
        <dbReference type="Proteomes" id="UP000193986"/>
    </source>
</evidence>
<gene>
    <name evidence="4" type="ORF">BCR39DRAFT_551169</name>
</gene>
<keyword evidence="1" id="KW-0175">Coiled coil</keyword>
<evidence type="ECO:0000313" key="4">
    <source>
        <dbReference type="EMBL" id="ORY22620.1"/>
    </source>
</evidence>
<dbReference type="Proteomes" id="UP000193986">
    <property type="component" value="Unassembled WGS sequence"/>
</dbReference>
<reference evidence="4 5" key="1">
    <citation type="submission" date="2016-07" db="EMBL/GenBank/DDBJ databases">
        <title>Pervasive Adenine N6-methylation of Active Genes in Fungi.</title>
        <authorList>
            <consortium name="DOE Joint Genome Institute"/>
            <person name="Mondo S.J."/>
            <person name="Dannebaum R.O."/>
            <person name="Kuo R.C."/>
            <person name="Labutti K."/>
            <person name="Haridas S."/>
            <person name="Kuo A."/>
            <person name="Salamov A."/>
            <person name="Ahrendt S.R."/>
            <person name="Lipzen A."/>
            <person name="Sullivan W."/>
            <person name="Andreopoulos W.B."/>
            <person name="Clum A."/>
            <person name="Lindquist E."/>
            <person name="Daum C."/>
            <person name="Ramamoorthy G.K."/>
            <person name="Gryganskyi A."/>
            <person name="Culley D."/>
            <person name="Magnuson J.K."/>
            <person name="James T.Y."/>
            <person name="O'Malley M.A."/>
            <person name="Stajich J.E."/>
            <person name="Spatafora J.W."/>
            <person name="Visel A."/>
            <person name="Grigoriev I.V."/>
        </authorList>
    </citation>
    <scope>NUCLEOTIDE SEQUENCE [LARGE SCALE GENOMIC DNA]</scope>
    <source>
        <strain evidence="4 5">68-887.2</strain>
    </source>
</reference>
<feature type="coiled-coil region" evidence="1">
    <location>
        <begin position="268"/>
        <end position="302"/>
    </location>
</feature>
<dbReference type="GO" id="GO:0003700">
    <property type="term" value="F:DNA-binding transcription factor activity"/>
    <property type="evidence" value="ECO:0007669"/>
    <property type="project" value="InterPro"/>
</dbReference>
<keyword evidence="5" id="KW-1185">Reference proteome</keyword>
<dbReference type="Gene3D" id="1.20.5.170">
    <property type="match status" value="1"/>
</dbReference>
<feature type="compositionally biased region" description="Polar residues" evidence="2">
    <location>
        <begin position="190"/>
        <end position="208"/>
    </location>
</feature>
<evidence type="ECO:0000259" key="3">
    <source>
        <dbReference type="PROSITE" id="PS50217"/>
    </source>
</evidence>
<dbReference type="EMBL" id="MCFC01000090">
    <property type="protein sequence ID" value="ORY22620.1"/>
    <property type="molecule type" value="Genomic_DNA"/>
</dbReference>
<name>A0A1Y2AJY5_9TREE</name>
<proteinExistence type="predicted"/>
<accession>A0A1Y2AJY5</accession>
<evidence type="ECO:0000256" key="1">
    <source>
        <dbReference type="SAM" id="Coils"/>
    </source>
</evidence>
<dbReference type="PROSITE" id="PS00036">
    <property type="entry name" value="BZIP_BASIC"/>
    <property type="match status" value="1"/>
</dbReference>
<feature type="region of interest" description="Disordered" evidence="2">
    <location>
        <begin position="68"/>
        <end position="162"/>
    </location>
</feature>
<feature type="compositionally biased region" description="Basic and acidic residues" evidence="2">
    <location>
        <begin position="135"/>
        <end position="161"/>
    </location>
</feature>
<dbReference type="OrthoDB" id="2594273at2759"/>
<protein>
    <recommendedName>
        <fullName evidence="3">BZIP domain-containing protein</fullName>
    </recommendedName>
</protein>
<dbReference type="CDD" id="cd14686">
    <property type="entry name" value="bZIP"/>
    <property type="match status" value="1"/>
</dbReference>
<feature type="region of interest" description="Disordered" evidence="2">
    <location>
        <begin position="188"/>
        <end position="208"/>
    </location>
</feature>
<feature type="compositionally biased region" description="Polar residues" evidence="2">
    <location>
        <begin position="1"/>
        <end position="15"/>
    </location>
</feature>
<feature type="compositionally biased region" description="Low complexity" evidence="2">
    <location>
        <begin position="70"/>
        <end position="100"/>
    </location>
</feature>
<comment type="caution">
    <text evidence="4">The sequence shown here is derived from an EMBL/GenBank/DDBJ whole genome shotgun (WGS) entry which is preliminary data.</text>
</comment>
<dbReference type="SMART" id="SM00338">
    <property type="entry name" value="BRLZ"/>
    <property type="match status" value="1"/>
</dbReference>
<dbReference type="InterPro" id="IPR004827">
    <property type="entry name" value="bZIP"/>
</dbReference>
<dbReference type="PROSITE" id="PS50217">
    <property type="entry name" value="BZIP"/>
    <property type="match status" value="1"/>
</dbReference>
<feature type="region of interest" description="Disordered" evidence="2">
    <location>
        <begin position="1"/>
        <end position="21"/>
    </location>
</feature>
<organism evidence="4 5">
    <name type="scientific">Naematelia encephala</name>
    <dbReference type="NCBI Taxonomy" id="71784"/>
    <lineage>
        <taxon>Eukaryota</taxon>
        <taxon>Fungi</taxon>
        <taxon>Dikarya</taxon>
        <taxon>Basidiomycota</taxon>
        <taxon>Agaricomycotina</taxon>
        <taxon>Tremellomycetes</taxon>
        <taxon>Tremellales</taxon>
        <taxon>Naemateliaceae</taxon>
        <taxon>Naematelia</taxon>
    </lineage>
</organism>
<dbReference type="SUPFAM" id="SSF57959">
    <property type="entry name" value="Leucine zipper domain"/>
    <property type="match status" value="1"/>
</dbReference>